<dbReference type="EMBL" id="CP002582">
    <property type="protein sequence ID" value="ADZ84458.1"/>
    <property type="molecule type" value="Genomic_DNA"/>
</dbReference>
<protein>
    <submittedName>
        <fullName evidence="1">Uncharacterized protein</fullName>
    </submittedName>
</protein>
<dbReference type="AlphaFoldDB" id="F2JK43"/>
<evidence type="ECO:0000313" key="1">
    <source>
        <dbReference type="EMBL" id="ADZ84458.1"/>
    </source>
</evidence>
<sequence>MSEAVLTYQCGKQVKEVGLVSNDDIELLNELEDDLSRFIKLQLIDGKSIIIPKDVIISITYRN</sequence>
<proteinExistence type="predicted"/>
<dbReference type="Proteomes" id="UP000008467">
    <property type="component" value="Chromosome"/>
</dbReference>
<keyword evidence="2" id="KW-1185">Reference proteome</keyword>
<evidence type="ECO:0000313" key="2">
    <source>
        <dbReference type="Proteomes" id="UP000008467"/>
    </source>
</evidence>
<dbReference type="HOGENOM" id="CLU_2877573_0_0_9"/>
<dbReference type="STRING" id="642492.Clole_2759"/>
<dbReference type="KEGG" id="cle:Clole_2759"/>
<dbReference type="RefSeq" id="WP_013657750.1">
    <property type="nucleotide sequence ID" value="NC_015275.1"/>
</dbReference>
<gene>
    <name evidence="1" type="ordered locus">Clole_2759</name>
</gene>
<accession>F2JK43</accession>
<organism evidence="1 2">
    <name type="scientific">Cellulosilyticum lentocellum (strain ATCC 49066 / DSM 5427 / NCIMB 11756 / RHM5)</name>
    <name type="common">Clostridium lentocellum</name>
    <dbReference type="NCBI Taxonomy" id="642492"/>
    <lineage>
        <taxon>Bacteria</taxon>
        <taxon>Bacillati</taxon>
        <taxon>Bacillota</taxon>
        <taxon>Clostridia</taxon>
        <taxon>Lachnospirales</taxon>
        <taxon>Cellulosilyticaceae</taxon>
        <taxon>Cellulosilyticum</taxon>
    </lineage>
</organism>
<name>F2JK43_CELLD</name>
<reference evidence="1 2" key="1">
    <citation type="journal article" date="2011" name="J. Bacteriol.">
        <title>Complete genome sequence of the cellulose-degrading bacterium Cellulosilyticum lentocellum.</title>
        <authorList>
            <consortium name="US DOE Joint Genome Institute"/>
            <person name="Miller D.A."/>
            <person name="Suen G."/>
            <person name="Bruce D."/>
            <person name="Copeland A."/>
            <person name="Cheng J.F."/>
            <person name="Detter C."/>
            <person name="Goodwin L.A."/>
            <person name="Han C.S."/>
            <person name="Hauser L.J."/>
            <person name="Land M.L."/>
            <person name="Lapidus A."/>
            <person name="Lucas S."/>
            <person name="Meincke L."/>
            <person name="Pitluck S."/>
            <person name="Tapia R."/>
            <person name="Teshima H."/>
            <person name="Woyke T."/>
            <person name="Fox B.G."/>
            <person name="Angert E.R."/>
            <person name="Currie C.R."/>
        </authorList>
    </citation>
    <scope>NUCLEOTIDE SEQUENCE [LARGE SCALE GENOMIC DNA]</scope>
    <source>
        <strain evidence="2">ATCC 49066 / DSM 5427 / NCIMB 11756 / RHM5</strain>
    </source>
</reference>